<keyword evidence="2" id="KW-0813">Transport</keyword>
<dbReference type="EMBL" id="PDXA01000023">
    <property type="protein sequence ID" value="RYN48240.1"/>
    <property type="molecule type" value="Genomic_DNA"/>
</dbReference>
<comment type="similarity">
    <text evidence="9">Belongs to the Tom5 family.</text>
</comment>
<dbReference type="PANTHER" id="PTHR28188">
    <property type="entry name" value="MITOCHONDRIAL IMPORT RECEPTOR SUBUNIT TOM5"/>
    <property type="match status" value="1"/>
</dbReference>
<name>A0A4Q4MES0_9PLEO</name>
<evidence type="ECO:0000313" key="14">
    <source>
        <dbReference type="Proteomes" id="UP000293195"/>
    </source>
</evidence>
<dbReference type="InterPro" id="IPR019603">
    <property type="entry name" value="Tom5"/>
</dbReference>
<keyword evidence="3" id="KW-0812">Transmembrane</keyword>
<dbReference type="Proteomes" id="UP000293195">
    <property type="component" value="Unassembled WGS sequence"/>
</dbReference>
<dbReference type="OrthoDB" id="4150500at2759"/>
<organism evidence="11 13">
    <name type="scientific">Alternaria tenuissima</name>
    <dbReference type="NCBI Taxonomy" id="119927"/>
    <lineage>
        <taxon>Eukaryota</taxon>
        <taxon>Fungi</taxon>
        <taxon>Dikarya</taxon>
        <taxon>Ascomycota</taxon>
        <taxon>Pezizomycotina</taxon>
        <taxon>Dothideomycetes</taxon>
        <taxon>Pleosporomycetidae</taxon>
        <taxon>Pleosporales</taxon>
        <taxon>Pleosporineae</taxon>
        <taxon>Pleosporaceae</taxon>
        <taxon>Alternaria</taxon>
        <taxon>Alternaria sect. Alternaria</taxon>
        <taxon>Alternaria alternata complex</taxon>
    </lineage>
</organism>
<keyword evidence="6" id="KW-1133">Transmembrane helix</keyword>
<accession>A0A4Q4MES0</accession>
<dbReference type="GO" id="GO:0006626">
    <property type="term" value="P:protein targeting to mitochondrion"/>
    <property type="evidence" value="ECO:0007669"/>
    <property type="project" value="TreeGrafter"/>
</dbReference>
<keyword evidence="8" id="KW-0472">Membrane</keyword>
<evidence type="ECO:0000256" key="9">
    <source>
        <dbReference type="ARBA" id="ARBA00025716"/>
    </source>
</evidence>
<evidence type="ECO:0000256" key="6">
    <source>
        <dbReference type="ARBA" id="ARBA00022989"/>
    </source>
</evidence>
<evidence type="ECO:0000313" key="10">
    <source>
        <dbReference type="EMBL" id="RYN17462.1"/>
    </source>
</evidence>
<reference evidence="13 14" key="2">
    <citation type="journal article" date="2019" name="bioRxiv">
        <title>Genomics, evolutionary history and diagnostics of the Alternaria alternata species group including apple and Asian pear pathotypes.</title>
        <authorList>
            <person name="Armitage A.D."/>
            <person name="Cockerton H.M."/>
            <person name="Sreenivasaprasad S."/>
            <person name="Woodhall J.W."/>
            <person name="Lane C.R."/>
            <person name="Harrison R.J."/>
            <person name="Clarkson J.P."/>
        </authorList>
    </citation>
    <scope>NUCLEOTIDE SEQUENCE [LARGE SCALE GENOMIC DNA]</scope>
    <source>
        <strain evidence="13">FERA 1082</strain>
        <strain evidence="10">FERA 1164</strain>
        <strain evidence="14">FERA 635</strain>
    </source>
</reference>
<dbReference type="Pfam" id="PF10642">
    <property type="entry name" value="Tom5"/>
    <property type="match status" value="1"/>
</dbReference>
<evidence type="ECO:0000256" key="3">
    <source>
        <dbReference type="ARBA" id="ARBA00022692"/>
    </source>
</evidence>
<keyword evidence="5" id="KW-0653">Protein transport</keyword>
<dbReference type="PANTHER" id="PTHR28188:SF1">
    <property type="entry name" value="MITOCHONDRIAL IMPORT RECEPTOR SUBUNIT TOM5"/>
    <property type="match status" value="1"/>
</dbReference>
<evidence type="ECO:0000313" key="13">
    <source>
        <dbReference type="Proteomes" id="UP000292402"/>
    </source>
</evidence>
<dbReference type="GO" id="GO:0008320">
    <property type="term" value="F:protein transmembrane transporter activity"/>
    <property type="evidence" value="ECO:0007669"/>
    <property type="project" value="TreeGrafter"/>
</dbReference>
<protein>
    <recommendedName>
        <fullName evidence="15">Mitochondrial outer membrane translocase complex, subunit Tom5</fullName>
    </recommendedName>
</protein>
<comment type="subcellular location">
    <subcellularLocation>
        <location evidence="1">Mitochondrion outer membrane</location>
        <topology evidence="1">Single-pass membrane protein</topology>
    </subcellularLocation>
</comment>
<evidence type="ECO:0000256" key="1">
    <source>
        <dbReference type="ARBA" id="ARBA00004572"/>
    </source>
</evidence>
<reference evidence="11" key="3">
    <citation type="journal article" date="2019" name="J. ISSAAS">
        <title>Genomics, evolutionary history and diagnostics of the Alternaria alternata species group including apple and Asian pear pathotypes.</title>
        <authorList>
            <person name="Armitage A.D."/>
            <person name="Cockerton H.M."/>
            <person name="Sreenivasaprasad S."/>
            <person name="Woodhall J."/>
            <person name="Lane C."/>
            <person name="Harrison R.J."/>
            <person name="Clarkson J.P."/>
        </authorList>
    </citation>
    <scope>NUCLEOTIDE SEQUENCE</scope>
    <source>
        <strain evidence="11">FERA 1082</strain>
    </source>
</reference>
<evidence type="ECO:0008006" key="15">
    <source>
        <dbReference type="Google" id="ProtNLM"/>
    </source>
</evidence>
<proteinExistence type="inferred from homology"/>
<evidence type="ECO:0000256" key="7">
    <source>
        <dbReference type="ARBA" id="ARBA00023128"/>
    </source>
</evidence>
<keyword evidence="7" id="KW-0496">Mitochondrion</keyword>
<comment type="caution">
    <text evidence="11">The sequence shown here is derived from an EMBL/GenBank/DDBJ whole genome shotgun (WGS) entry which is preliminary data.</text>
</comment>
<dbReference type="GO" id="GO:0005742">
    <property type="term" value="C:mitochondrial outer membrane translocase complex"/>
    <property type="evidence" value="ECO:0007669"/>
    <property type="project" value="TreeGrafter"/>
</dbReference>
<evidence type="ECO:0000313" key="12">
    <source>
        <dbReference type="EMBL" id="RYO08072.1"/>
    </source>
</evidence>
<evidence type="ECO:0000313" key="11">
    <source>
        <dbReference type="EMBL" id="RYN48240.1"/>
    </source>
</evidence>
<evidence type="ECO:0000256" key="4">
    <source>
        <dbReference type="ARBA" id="ARBA00022787"/>
    </source>
</evidence>
<dbReference type="AlphaFoldDB" id="A0A4Q4MES0"/>
<keyword evidence="4" id="KW-1000">Mitochondrion outer membrane</keyword>
<dbReference type="Proteomes" id="UP000292340">
    <property type="component" value="Unassembled WGS sequence"/>
</dbReference>
<evidence type="ECO:0000256" key="2">
    <source>
        <dbReference type="ARBA" id="ARBA00022448"/>
    </source>
</evidence>
<dbReference type="EMBL" id="PDXB01000059">
    <property type="protein sequence ID" value="RYN17462.1"/>
    <property type="molecule type" value="Genomic_DNA"/>
</dbReference>
<dbReference type="Proteomes" id="UP000292402">
    <property type="component" value="Unassembled WGS sequence"/>
</dbReference>
<dbReference type="EMBL" id="PDXF01000004">
    <property type="protein sequence ID" value="RYO08072.1"/>
    <property type="molecule type" value="Genomic_DNA"/>
</dbReference>
<evidence type="ECO:0000256" key="5">
    <source>
        <dbReference type="ARBA" id="ARBA00022927"/>
    </source>
</evidence>
<reference evidence="10" key="1">
    <citation type="submission" date="2017-10" db="EMBL/GenBank/DDBJ databases">
        <authorList>
            <person name="Armitage A.D."/>
            <person name="Barbara D.J."/>
            <person name="Woodhall J.W."/>
            <person name="Sreenivasaprasad S."/>
            <person name="Lane C.R."/>
            <person name="Clarkson J.P."/>
            <person name="Harrison R.J."/>
        </authorList>
    </citation>
    <scope>NUCLEOTIDE SEQUENCE</scope>
    <source>
        <strain evidence="10">FERA 1164</strain>
        <strain evidence="12">FERA 635</strain>
    </source>
</reference>
<gene>
    <name evidence="11" type="ORF">AA0114_g7123</name>
    <name evidence="10" type="ORF">AA0115_g11821</name>
    <name evidence="12" type="ORF">AA0119_g1646</name>
</gene>
<keyword evidence="14" id="KW-1185">Reference proteome</keyword>
<sequence length="48" mass="5271">MFGAPPQPSKQELAAAEAQTMTDIKWTAASAVVLYFSPHLVEYVSKLF</sequence>
<evidence type="ECO:0000256" key="8">
    <source>
        <dbReference type="ARBA" id="ARBA00023136"/>
    </source>
</evidence>